<comment type="caution">
    <text evidence="1">The sequence shown here is derived from an EMBL/GenBank/DDBJ whole genome shotgun (WGS) entry which is preliminary data.</text>
</comment>
<dbReference type="STRING" id="706433.HMPREF9430_01107"/>
<dbReference type="AlphaFoldDB" id="E7MNI7"/>
<proteinExistence type="predicted"/>
<keyword evidence="2" id="KW-1185">Reference proteome</keyword>
<protein>
    <submittedName>
        <fullName evidence="1">Uncharacterized protein</fullName>
    </submittedName>
</protein>
<dbReference type="Proteomes" id="UP000004097">
    <property type="component" value="Unassembled WGS sequence"/>
</dbReference>
<sequence length="66" mass="7897">MNSKEESILLQSEFIDCQKIFTAIGDETRQYLISVMIMEKCDGFRVIDIAKRQHYHVLQFHIICRY</sequence>
<evidence type="ECO:0000313" key="1">
    <source>
        <dbReference type="EMBL" id="EFW24325.1"/>
    </source>
</evidence>
<accession>E7MNI7</accession>
<evidence type="ECO:0000313" key="2">
    <source>
        <dbReference type="Proteomes" id="UP000004097"/>
    </source>
</evidence>
<dbReference type="HOGENOM" id="CLU_2828946_0_0_9"/>
<name>E7MNI7_9FIRM</name>
<reference evidence="1 2" key="1">
    <citation type="submission" date="2010-08" db="EMBL/GenBank/DDBJ databases">
        <authorList>
            <person name="Weinstock G."/>
            <person name="Sodergren E."/>
            <person name="Clifton S."/>
            <person name="Fulton L."/>
            <person name="Fulton B."/>
            <person name="Courtney L."/>
            <person name="Fronick C."/>
            <person name="Harrison M."/>
            <person name="Strong C."/>
            <person name="Farmer C."/>
            <person name="Delahaunty K."/>
            <person name="Markovic C."/>
            <person name="Hall O."/>
            <person name="Minx P."/>
            <person name="Tomlinson C."/>
            <person name="Mitreva M."/>
            <person name="Hou S."/>
            <person name="Chen J."/>
            <person name="Wollam A."/>
            <person name="Pepin K.H."/>
            <person name="Johnson M."/>
            <person name="Bhonagiri V."/>
            <person name="Zhang X."/>
            <person name="Suruliraj S."/>
            <person name="Warren W."/>
            <person name="Chinwalla A."/>
            <person name="Mardis E.R."/>
            <person name="Wilson R.K."/>
        </authorList>
    </citation>
    <scope>NUCLEOTIDE SEQUENCE [LARGE SCALE GENOMIC DNA]</scope>
    <source>
        <strain evidence="1 2">F0204</strain>
    </source>
</reference>
<gene>
    <name evidence="1" type="ORF">HMPREF9430_01107</name>
</gene>
<organism evidence="1 2">
    <name type="scientific">Solobacterium moorei F0204</name>
    <dbReference type="NCBI Taxonomy" id="706433"/>
    <lineage>
        <taxon>Bacteria</taxon>
        <taxon>Bacillati</taxon>
        <taxon>Bacillota</taxon>
        <taxon>Erysipelotrichia</taxon>
        <taxon>Erysipelotrichales</taxon>
        <taxon>Erysipelotrichaceae</taxon>
        <taxon>Solobacterium</taxon>
    </lineage>
</organism>
<dbReference type="EMBL" id="AECQ01000025">
    <property type="protein sequence ID" value="EFW24325.1"/>
    <property type="molecule type" value="Genomic_DNA"/>
</dbReference>